<dbReference type="GO" id="GO:0005783">
    <property type="term" value="C:endoplasmic reticulum"/>
    <property type="evidence" value="ECO:0007669"/>
    <property type="project" value="TreeGrafter"/>
</dbReference>
<dbReference type="Gene3D" id="2.60.120.620">
    <property type="entry name" value="q2cbj1_9rhob like domain"/>
    <property type="match status" value="1"/>
</dbReference>
<dbReference type="InterPro" id="IPR006620">
    <property type="entry name" value="Pro_4_hyd_alph"/>
</dbReference>
<keyword evidence="9" id="KW-1185">Reference proteome</keyword>
<feature type="compositionally biased region" description="Basic residues" evidence="6">
    <location>
        <begin position="1"/>
        <end position="11"/>
    </location>
</feature>
<reference evidence="8 9" key="1">
    <citation type="journal article" date="2013" name="PLoS Genet.">
        <title>Distinctive expansion of potential virulence genes in the genome of the oomycete fish pathogen Saprolegnia parasitica.</title>
        <authorList>
            <person name="Jiang R.H."/>
            <person name="de Bruijn I."/>
            <person name="Haas B.J."/>
            <person name="Belmonte R."/>
            <person name="Lobach L."/>
            <person name="Christie J."/>
            <person name="van den Ackerveken G."/>
            <person name="Bottin A."/>
            <person name="Bulone V."/>
            <person name="Diaz-Moreno S.M."/>
            <person name="Dumas B."/>
            <person name="Fan L."/>
            <person name="Gaulin E."/>
            <person name="Govers F."/>
            <person name="Grenville-Briggs L.J."/>
            <person name="Horner N.R."/>
            <person name="Levin J.Z."/>
            <person name="Mammella M."/>
            <person name="Meijer H.J."/>
            <person name="Morris P."/>
            <person name="Nusbaum C."/>
            <person name="Oome S."/>
            <person name="Phillips A.J."/>
            <person name="van Rooyen D."/>
            <person name="Rzeszutek E."/>
            <person name="Saraiva M."/>
            <person name="Secombes C.J."/>
            <person name="Seidl M.F."/>
            <person name="Snel B."/>
            <person name="Stassen J.H."/>
            <person name="Sykes S."/>
            <person name="Tripathy S."/>
            <person name="van den Berg H."/>
            <person name="Vega-Arreguin J.C."/>
            <person name="Wawra S."/>
            <person name="Young S.K."/>
            <person name="Zeng Q."/>
            <person name="Dieguez-Uribeondo J."/>
            <person name="Russ C."/>
            <person name="Tyler B.M."/>
            <person name="van West P."/>
        </authorList>
    </citation>
    <scope>NUCLEOTIDE SEQUENCE [LARGE SCALE GENOMIC DNA]</scope>
    <source>
        <strain evidence="8 9">CBS 223.65</strain>
    </source>
</reference>
<protein>
    <recommendedName>
        <fullName evidence="7">Fe2OG dioxygenase domain-containing protein</fullName>
    </recommendedName>
</protein>
<dbReference type="GO" id="GO:0004656">
    <property type="term" value="F:procollagen-proline 4-dioxygenase activity"/>
    <property type="evidence" value="ECO:0007669"/>
    <property type="project" value="TreeGrafter"/>
</dbReference>
<accession>A0A067CT17</accession>
<evidence type="ECO:0000256" key="1">
    <source>
        <dbReference type="ARBA" id="ARBA00001961"/>
    </source>
</evidence>
<dbReference type="InterPro" id="IPR045054">
    <property type="entry name" value="P4HA-like"/>
</dbReference>
<evidence type="ECO:0000256" key="4">
    <source>
        <dbReference type="ARBA" id="ARBA00023002"/>
    </source>
</evidence>
<dbReference type="PANTHER" id="PTHR10869">
    <property type="entry name" value="PROLYL 4-HYDROXYLASE ALPHA SUBUNIT"/>
    <property type="match status" value="1"/>
</dbReference>
<evidence type="ECO:0000259" key="7">
    <source>
        <dbReference type="PROSITE" id="PS51471"/>
    </source>
</evidence>
<evidence type="ECO:0000256" key="3">
    <source>
        <dbReference type="ARBA" id="ARBA00022964"/>
    </source>
</evidence>
<dbReference type="GO" id="GO:0005506">
    <property type="term" value="F:iron ion binding"/>
    <property type="evidence" value="ECO:0007669"/>
    <property type="project" value="InterPro"/>
</dbReference>
<dbReference type="KEGG" id="spar:SPRG_02872"/>
<proteinExistence type="predicted"/>
<sequence length="265" mass="29060">MAPKAAKRKQASSKEAPVAAPAAPAPAGAFAYEHEKKASYASSFLEANRAAYLALPTFTSLYDGSIQSLANLLTKAECQDAIAFSKKLGYVRVTQAANSEYAFRDNDRLLFQSTDLAGQLWARLAPLLADSSFDMTNAVGCNPAMRFYRYKPGQAFGCHVDESVLDPVTGWRSEYTLLIYLNDHKDSDLVGGHTLFYTSTTSQKSKKRKGKAKDEGPTPVLDVGPDTGKALLHGHGEHCLEHEGQRVERGEKYVLRTDIMFQRSS</sequence>
<dbReference type="OMA" id="QFFGQHY"/>
<evidence type="ECO:0000256" key="5">
    <source>
        <dbReference type="ARBA" id="ARBA00023004"/>
    </source>
</evidence>
<organism evidence="8 9">
    <name type="scientific">Saprolegnia parasitica (strain CBS 223.65)</name>
    <dbReference type="NCBI Taxonomy" id="695850"/>
    <lineage>
        <taxon>Eukaryota</taxon>
        <taxon>Sar</taxon>
        <taxon>Stramenopiles</taxon>
        <taxon>Oomycota</taxon>
        <taxon>Saprolegniomycetes</taxon>
        <taxon>Saprolegniales</taxon>
        <taxon>Saprolegniaceae</taxon>
        <taxon>Saprolegnia</taxon>
    </lineage>
</organism>
<dbReference type="InterPro" id="IPR005123">
    <property type="entry name" value="Oxoglu/Fe-dep_dioxygenase_dom"/>
</dbReference>
<dbReference type="VEuPathDB" id="FungiDB:SPRG_02872"/>
<dbReference type="AlphaFoldDB" id="A0A067CT17"/>
<dbReference type="GeneID" id="24125411"/>
<dbReference type="RefSeq" id="XP_012196849.1">
    <property type="nucleotide sequence ID" value="XM_012341459.1"/>
</dbReference>
<name>A0A067CT17_SAPPC</name>
<dbReference type="GO" id="GO:0031418">
    <property type="term" value="F:L-ascorbic acid binding"/>
    <property type="evidence" value="ECO:0007669"/>
    <property type="project" value="InterPro"/>
</dbReference>
<evidence type="ECO:0000256" key="2">
    <source>
        <dbReference type="ARBA" id="ARBA00022723"/>
    </source>
</evidence>
<dbReference type="InterPro" id="IPR044862">
    <property type="entry name" value="Pro_4_hyd_alph_FE2OG_OXY"/>
</dbReference>
<feature type="domain" description="Fe2OG dioxygenase" evidence="7">
    <location>
        <begin position="141"/>
        <end position="264"/>
    </location>
</feature>
<keyword evidence="5" id="KW-0408">Iron</keyword>
<evidence type="ECO:0000313" key="8">
    <source>
        <dbReference type="EMBL" id="KDO32395.1"/>
    </source>
</evidence>
<feature type="region of interest" description="Disordered" evidence="6">
    <location>
        <begin position="1"/>
        <end position="23"/>
    </location>
</feature>
<dbReference type="Pfam" id="PF13640">
    <property type="entry name" value="2OG-FeII_Oxy_3"/>
    <property type="match status" value="1"/>
</dbReference>
<comment type="cofactor">
    <cofactor evidence="1">
        <name>L-ascorbate</name>
        <dbReference type="ChEBI" id="CHEBI:38290"/>
    </cofactor>
</comment>
<dbReference type="PANTHER" id="PTHR10869:SF236">
    <property type="entry name" value="PROLYL 4-HYDROXYLASE ALPHA SUBUNIT DOMAIN-CONTAINING PROTEIN"/>
    <property type="match status" value="1"/>
</dbReference>
<dbReference type="Proteomes" id="UP000030745">
    <property type="component" value="Unassembled WGS sequence"/>
</dbReference>
<feature type="region of interest" description="Disordered" evidence="6">
    <location>
        <begin position="201"/>
        <end position="225"/>
    </location>
</feature>
<dbReference type="PROSITE" id="PS51471">
    <property type="entry name" value="FE2OG_OXY"/>
    <property type="match status" value="1"/>
</dbReference>
<evidence type="ECO:0000256" key="6">
    <source>
        <dbReference type="SAM" id="MobiDB-lite"/>
    </source>
</evidence>
<gene>
    <name evidence="8" type="ORF">SPRG_02872</name>
</gene>
<evidence type="ECO:0000313" key="9">
    <source>
        <dbReference type="Proteomes" id="UP000030745"/>
    </source>
</evidence>
<dbReference type="OrthoDB" id="69177at2759"/>
<dbReference type="EMBL" id="KK583195">
    <property type="protein sequence ID" value="KDO32395.1"/>
    <property type="molecule type" value="Genomic_DNA"/>
</dbReference>
<dbReference type="SMART" id="SM00702">
    <property type="entry name" value="P4Hc"/>
    <property type="match status" value="1"/>
</dbReference>
<dbReference type="STRING" id="695850.A0A067CT17"/>
<keyword evidence="2" id="KW-0479">Metal-binding</keyword>
<keyword evidence="4" id="KW-0560">Oxidoreductase</keyword>
<keyword evidence="3" id="KW-0223">Dioxygenase</keyword>